<protein>
    <submittedName>
        <fullName evidence="1">Uncharacterized protein</fullName>
    </submittedName>
</protein>
<evidence type="ECO:0000313" key="1">
    <source>
        <dbReference type="EMBL" id="CAK8672558.1"/>
    </source>
</evidence>
<dbReference type="SUPFAM" id="SSF48592">
    <property type="entry name" value="GroEL equatorial domain-like"/>
    <property type="match status" value="1"/>
</dbReference>
<evidence type="ECO:0000313" key="2">
    <source>
        <dbReference type="Proteomes" id="UP001642483"/>
    </source>
</evidence>
<gene>
    <name evidence="1" type="ORF">CVLEPA_LOCUS2270</name>
</gene>
<dbReference type="InterPro" id="IPR027410">
    <property type="entry name" value="TCP-1-like_intermed_sf"/>
</dbReference>
<dbReference type="Gene3D" id="1.10.560.10">
    <property type="entry name" value="GroEL-like equatorial domain"/>
    <property type="match status" value="1"/>
</dbReference>
<dbReference type="Gene3D" id="3.50.7.10">
    <property type="entry name" value="GroEL"/>
    <property type="match status" value="1"/>
</dbReference>
<proteinExistence type="predicted"/>
<dbReference type="InterPro" id="IPR027409">
    <property type="entry name" value="GroEL-like_apical_dom_sf"/>
</dbReference>
<sequence length="585" mass="65900">MDELQYYVPVKYDDILSSLDIVIPIISDIFGPSDGKVLMTTGTGTVNITSDGTSVLKSLSLTHPVARVIIEICAFHHSKYGDGAKSCFLMIHAGFSALCQNKHSLCVNRSSKIYLSSKQQIIMSLNWFKDIILGSNQFEQWLVDTLAFRIILNENLNSEILQVMHSIVLTSLIGKFSKPAAESLAHLILEMVEKLNMTSLNLIQTINRTIKYFEEIVVENHGALLQENKVLNGIVMPLQLPDTFKCYDQYVNAVLVQWNDELRPDTETHLNFKKNLDKINFFSYPSMVMQDWIKNVLKANVSIIFHQGKAKESFKCICEEYDVGLLDCLTVEQTQYISNVLKIQPLYDITDVVSKANITTVKVEEIQLVSCFYVVITLMPVESDTLSSNSVVSVLVCSPSPGLCSQYKTAMYNALLCLQHWIHVKEDVKKHSDKCILEGRAISGGGFLPLVLHTVFSDLTLLQAVLSDLKWSQQMLSSYESAKEIICKMLIIIPKTLHKNAPCIKDRNSRFIQHLIKTKADLIKSCDIFTPSDSNVFTKTSRNERNLLEPLKSQIANFSNAIDGIIQVLKVDDVISIKSPQHHEK</sequence>
<name>A0ABP0F3I1_CLALP</name>
<dbReference type="PANTHER" id="PTHR14667">
    <property type="entry name" value="BARDET-BIEDL SYNDROME 10 PROTEIN"/>
    <property type="match status" value="1"/>
</dbReference>
<dbReference type="EMBL" id="CAWYQH010000001">
    <property type="protein sequence ID" value="CAK8672558.1"/>
    <property type="molecule type" value="Genomic_DNA"/>
</dbReference>
<dbReference type="Proteomes" id="UP001642483">
    <property type="component" value="Unassembled WGS sequence"/>
</dbReference>
<comment type="caution">
    <text evidence="1">The sequence shown here is derived from an EMBL/GenBank/DDBJ whole genome shotgun (WGS) entry which is preliminary data.</text>
</comment>
<dbReference type="InterPro" id="IPR027413">
    <property type="entry name" value="GROEL-like_equatorial_sf"/>
</dbReference>
<accession>A0ABP0F3I1</accession>
<reference evidence="1 2" key="1">
    <citation type="submission" date="2024-02" db="EMBL/GenBank/DDBJ databases">
        <authorList>
            <person name="Daric V."/>
            <person name="Darras S."/>
        </authorList>
    </citation>
    <scope>NUCLEOTIDE SEQUENCE [LARGE SCALE GENOMIC DNA]</scope>
</reference>
<dbReference type="InterPro" id="IPR002423">
    <property type="entry name" value="Cpn60/GroEL/TCP-1"/>
</dbReference>
<organism evidence="1 2">
    <name type="scientific">Clavelina lepadiformis</name>
    <name type="common">Light-bulb sea squirt</name>
    <name type="synonym">Ascidia lepadiformis</name>
    <dbReference type="NCBI Taxonomy" id="159417"/>
    <lineage>
        <taxon>Eukaryota</taxon>
        <taxon>Metazoa</taxon>
        <taxon>Chordata</taxon>
        <taxon>Tunicata</taxon>
        <taxon>Ascidiacea</taxon>
        <taxon>Aplousobranchia</taxon>
        <taxon>Clavelinidae</taxon>
        <taxon>Clavelina</taxon>
    </lineage>
</organism>
<dbReference type="InterPro" id="IPR042619">
    <property type="entry name" value="BBS10"/>
</dbReference>
<dbReference type="PANTHER" id="PTHR14667:SF2">
    <property type="entry name" value="BARDET-BIEDL SYNDROME 10 PROTEIN"/>
    <property type="match status" value="1"/>
</dbReference>
<dbReference type="Gene3D" id="3.30.260.10">
    <property type="entry name" value="TCP-1-like chaperonin intermediate domain"/>
    <property type="match status" value="1"/>
</dbReference>
<dbReference type="Pfam" id="PF00118">
    <property type="entry name" value="Cpn60_TCP1"/>
    <property type="match status" value="2"/>
</dbReference>
<keyword evidence="2" id="KW-1185">Reference proteome</keyword>